<protein>
    <submittedName>
        <fullName evidence="1">Uncharacterized protein</fullName>
    </submittedName>
</protein>
<organism evidence="1 2">
    <name type="scientific">Manihot esculenta</name>
    <name type="common">Cassava</name>
    <name type="synonym">Jatropha manihot</name>
    <dbReference type="NCBI Taxonomy" id="3983"/>
    <lineage>
        <taxon>Eukaryota</taxon>
        <taxon>Viridiplantae</taxon>
        <taxon>Streptophyta</taxon>
        <taxon>Embryophyta</taxon>
        <taxon>Tracheophyta</taxon>
        <taxon>Spermatophyta</taxon>
        <taxon>Magnoliopsida</taxon>
        <taxon>eudicotyledons</taxon>
        <taxon>Gunneridae</taxon>
        <taxon>Pentapetalae</taxon>
        <taxon>rosids</taxon>
        <taxon>fabids</taxon>
        <taxon>Malpighiales</taxon>
        <taxon>Euphorbiaceae</taxon>
        <taxon>Crotonoideae</taxon>
        <taxon>Manihoteae</taxon>
        <taxon>Manihot</taxon>
    </lineage>
</organism>
<evidence type="ECO:0000313" key="2">
    <source>
        <dbReference type="Proteomes" id="UP000091857"/>
    </source>
</evidence>
<accession>A0ACB7HXY2</accession>
<gene>
    <name evidence="1" type="ORF">MANES_03G075166v8</name>
</gene>
<name>A0ACB7HXY2_MANES</name>
<proteinExistence type="predicted"/>
<dbReference type="EMBL" id="CM004389">
    <property type="protein sequence ID" value="KAG8657523.1"/>
    <property type="molecule type" value="Genomic_DNA"/>
</dbReference>
<comment type="caution">
    <text evidence="1">The sequence shown here is derived from an EMBL/GenBank/DDBJ whole genome shotgun (WGS) entry which is preliminary data.</text>
</comment>
<sequence length="200" mass="22370">MERMRAVCLIRRIFDRRGGCNIGSVRSFSRLYESPISTPVDVSSLPTPSVPFKSSFCNFYSIPAITKLHFSNPTMQFRRTLCSSPGSSNIVLIKSEEEFNSSMKNIQEKSLPAIFYFTAAWCGPCKFISPILAEQSEKYPHVPTYKIDIDQDGLGTVLNKLSIHAVPTLHFFESGKKAAEIVGADVGRLKDTMEELYGKD</sequence>
<keyword evidence="2" id="KW-1185">Reference proteome</keyword>
<reference evidence="2" key="1">
    <citation type="journal article" date="2016" name="Nat. Biotechnol.">
        <title>Sequencing wild and cultivated cassava and related species reveals extensive interspecific hybridization and genetic diversity.</title>
        <authorList>
            <person name="Bredeson J.V."/>
            <person name="Lyons J.B."/>
            <person name="Prochnik S.E."/>
            <person name="Wu G.A."/>
            <person name="Ha C.M."/>
            <person name="Edsinger-Gonzales E."/>
            <person name="Grimwood J."/>
            <person name="Schmutz J."/>
            <person name="Rabbi I.Y."/>
            <person name="Egesi C."/>
            <person name="Nauluvula P."/>
            <person name="Lebot V."/>
            <person name="Ndunguru J."/>
            <person name="Mkamilo G."/>
            <person name="Bart R.S."/>
            <person name="Setter T.L."/>
            <person name="Gleadow R.M."/>
            <person name="Kulakow P."/>
            <person name="Ferguson M.E."/>
            <person name="Rounsley S."/>
            <person name="Rokhsar D.S."/>
        </authorList>
    </citation>
    <scope>NUCLEOTIDE SEQUENCE [LARGE SCALE GENOMIC DNA]</scope>
    <source>
        <strain evidence="2">cv. AM560-2</strain>
    </source>
</reference>
<evidence type="ECO:0000313" key="1">
    <source>
        <dbReference type="EMBL" id="KAG8657523.1"/>
    </source>
</evidence>
<dbReference type="Proteomes" id="UP000091857">
    <property type="component" value="Chromosome 3"/>
</dbReference>